<proteinExistence type="predicted"/>
<dbReference type="PANTHER" id="PTHR22916">
    <property type="entry name" value="GLYCOSYLTRANSFERASE"/>
    <property type="match status" value="1"/>
</dbReference>
<comment type="caution">
    <text evidence="3">The sequence shown here is derived from an EMBL/GenBank/DDBJ whole genome shotgun (WGS) entry which is preliminary data.</text>
</comment>
<keyword evidence="1" id="KW-1133">Transmembrane helix</keyword>
<keyword evidence="1" id="KW-0812">Transmembrane</keyword>
<keyword evidence="1" id="KW-0472">Membrane</keyword>
<dbReference type="InterPro" id="IPR001173">
    <property type="entry name" value="Glyco_trans_2-like"/>
</dbReference>
<dbReference type="InterPro" id="IPR029044">
    <property type="entry name" value="Nucleotide-diphossugar_trans"/>
</dbReference>
<evidence type="ECO:0000313" key="3">
    <source>
        <dbReference type="EMBL" id="MFD1007301.1"/>
    </source>
</evidence>
<protein>
    <submittedName>
        <fullName evidence="3">Glycosyltransferase family 2 protein</fullName>
    </submittedName>
</protein>
<gene>
    <name evidence="3" type="ORF">ACFQ1C_03900</name>
</gene>
<dbReference type="Gene3D" id="3.90.550.10">
    <property type="entry name" value="Spore Coat Polysaccharide Biosynthesis Protein SpsA, Chain A"/>
    <property type="match status" value="1"/>
</dbReference>
<dbReference type="Proteomes" id="UP001597048">
    <property type="component" value="Unassembled WGS sequence"/>
</dbReference>
<keyword evidence="4" id="KW-1185">Reference proteome</keyword>
<dbReference type="PANTHER" id="PTHR22916:SF3">
    <property type="entry name" value="UDP-GLCNAC:BETAGAL BETA-1,3-N-ACETYLGLUCOSAMINYLTRANSFERASE-LIKE PROTEIN 1"/>
    <property type="match status" value="1"/>
</dbReference>
<dbReference type="SUPFAM" id="SSF53448">
    <property type="entry name" value="Nucleotide-diphospho-sugar transferases"/>
    <property type="match status" value="1"/>
</dbReference>
<feature type="domain" description="Glycosyltransferase 2-like" evidence="2">
    <location>
        <begin position="24"/>
        <end position="154"/>
    </location>
</feature>
<dbReference type="EMBL" id="JBHTJS010000010">
    <property type="protein sequence ID" value="MFD1007301.1"/>
    <property type="molecule type" value="Genomic_DNA"/>
</dbReference>
<reference evidence="4" key="1">
    <citation type="journal article" date="2019" name="Int. J. Syst. Evol. Microbiol.">
        <title>The Global Catalogue of Microorganisms (GCM) 10K type strain sequencing project: providing services to taxonomists for standard genome sequencing and annotation.</title>
        <authorList>
            <consortium name="The Broad Institute Genomics Platform"/>
            <consortium name="The Broad Institute Genome Sequencing Center for Infectious Disease"/>
            <person name="Wu L."/>
            <person name="Ma J."/>
        </authorList>
    </citation>
    <scope>NUCLEOTIDE SEQUENCE [LARGE SCALE GENOMIC DNA]</scope>
    <source>
        <strain evidence="4">CCUG 60525</strain>
    </source>
</reference>
<accession>A0ABW3KH29</accession>
<sequence length="339" mass="38600">MRNLRDEKEILSNWKGDVNKPVVSICCTTYNHESYIAEALKGFLIQETDFPFEILIHDDASTDRTASIIREYEVKYPKLIKSIYQSENQFSKGKVVNNYNFRSAKGHYLALCHGDDFWFDKEKLAKQVSVMKEYGASISGHPAKEVDVANNELGRLTGLVVDQVSKFDARELIKNNGNMLPFGSIMISNESKQDMIANMPPVMFHSGIQMLGALRGGVVILPDVMLAYRVDVPGSTTEIMLGDIDKKFSTTFKRVASIKHLKKMYSKKYTSAFDSLLAKQVLMFTRVSSVRLFFLVLNNVLKGERFASKLRIFYMVVMLGVRFKAVSFLKFIFRLTNSR</sequence>
<evidence type="ECO:0000259" key="2">
    <source>
        <dbReference type="Pfam" id="PF00535"/>
    </source>
</evidence>
<organism evidence="3 4">
    <name type="scientific">Oceanisphaera ostreae</name>
    <dbReference type="NCBI Taxonomy" id="914151"/>
    <lineage>
        <taxon>Bacteria</taxon>
        <taxon>Pseudomonadati</taxon>
        <taxon>Pseudomonadota</taxon>
        <taxon>Gammaproteobacteria</taxon>
        <taxon>Aeromonadales</taxon>
        <taxon>Aeromonadaceae</taxon>
        <taxon>Oceanisphaera</taxon>
    </lineage>
</organism>
<evidence type="ECO:0000256" key="1">
    <source>
        <dbReference type="SAM" id="Phobius"/>
    </source>
</evidence>
<evidence type="ECO:0000313" key="4">
    <source>
        <dbReference type="Proteomes" id="UP001597048"/>
    </source>
</evidence>
<dbReference type="RefSeq" id="WP_379557227.1">
    <property type="nucleotide sequence ID" value="NZ_JBHTJS010000010.1"/>
</dbReference>
<dbReference type="Pfam" id="PF00535">
    <property type="entry name" value="Glycos_transf_2"/>
    <property type="match status" value="1"/>
</dbReference>
<feature type="transmembrane region" description="Helical" evidence="1">
    <location>
        <begin position="312"/>
        <end position="333"/>
    </location>
</feature>
<name>A0ABW3KH29_9GAMM</name>